<dbReference type="AlphaFoldDB" id="A0A0C9YUQ0"/>
<reference evidence="2 3" key="1">
    <citation type="submission" date="2014-04" db="EMBL/GenBank/DDBJ databases">
        <authorList>
            <consortium name="DOE Joint Genome Institute"/>
            <person name="Kuo A."/>
            <person name="Kohler A."/>
            <person name="Costa M.D."/>
            <person name="Nagy L.G."/>
            <person name="Floudas D."/>
            <person name="Copeland A."/>
            <person name="Barry K.W."/>
            <person name="Cichocki N."/>
            <person name="Veneault-Fourrey C."/>
            <person name="LaButti K."/>
            <person name="Lindquist E.A."/>
            <person name="Lipzen A."/>
            <person name="Lundell T."/>
            <person name="Morin E."/>
            <person name="Murat C."/>
            <person name="Sun H."/>
            <person name="Tunlid A."/>
            <person name="Henrissat B."/>
            <person name="Grigoriev I.V."/>
            <person name="Hibbett D.S."/>
            <person name="Martin F."/>
            <person name="Nordberg H.P."/>
            <person name="Cantor M.N."/>
            <person name="Hua S.X."/>
        </authorList>
    </citation>
    <scope>NUCLEOTIDE SEQUENCE [LARGE SCALE GENOMIC DNA]</scope>
    <source>
        <strain evidence="2 3">441</strain>
    </source>
</reference>
<proteinExistence type="predicted"/>
<reference evidence="3" key="2">
    <citation type="submission" date="2015-01" db="EMBL/GenBank/DDBJ databases">
        <title>Evolutionary Origins and Diversification of the Mycorrhizal Mutualists.</title>
        <authorList>
            <consortium name="DOE Joint Genome Institute"/>
            <consortium name="Mycorrhizal Genomics Consortium"/>
            <person name="Kohler A."/>
            <person name="Kuo A."/>
            <person name="Nagy L.G."/>
            <person name="Floudas D."/>
            <person name="Copeland A."/>
            <person name="Barry K.W."/>
            <person name="Cichocki N."/>
            <person name="Veneault-Fourrey C."/>
            <person name="LaButti K."/>
            <person name="Lindquist E.A."/>
            <person name="Lipzen A."/>
            <person name="Lundell T."/>
            <person name="Morin E."/>
            <person name="Murat C."/>
            <person name="Riley R."/>
            <person name="Ohm R."/>
            <person name="Sun H."/>
            <person name="Tunlid A."/>
            <person name="Henrissat B."/>
            <person name="Grigoriev I.V."/>
            <person name="Hibbett D.S."/>
            <person name="Martin F."/>
        </authorList>
    </citation>
    <scope>NUCLEOTIDE SEQUENCE [LARGE SCALE GENOMIC DNA]</scope>
    <source>
        <strain evidence="3">441</strain>
    </source>
</reference>
<dbReference type="Proteomes" id="UP000054018">
    <property type="component" value="Unassembled WGS sequence"/>
</dbReference>
<dbReference type="EMBL" id="KN833966">
    <property type="protein sequence ID" value="KIK13932.1"/>
    <property type="molecule type" value="Genomic_DNA"/>
</dbReference>
<protein>
    <submittedName>
        <fullName evidence="2">Uncharacterized protein</fullName>
    </submittedName>
</protein>
<evidence type="ECO:0000313" key="2">
    <source>
        <dbReference type="EMBL" id="KIK13932.1"/>
    </source>
</evidence>
<name>A0A0C9YUQ0_9AGAM</name>
<keyword evidence="3" id="KW-1185">Reference proteome</keyword>
<accession>A0A0C9YUQ0</accession>
<dbReference type="HOGENOM" id="CLU_3051247_0_0_1"/>
<feature type="region of interest" description="Disordered" evidence="1">
    <location>
        <begin position="31"/>
        <end position="54"/>
    </location>
</feature>
<gene>
    <name evidence="2" type="ORF">PISMIDRAFT_688319</name>
</gene>
<sequence>MQTGHAIGSMRCALLDFAAIASCVVKSPRTVQVPSDVEPSSTRSELASTRNIIQ</sequence>
<evidence type="ECO:0000313" key="3">
    <source>
        <dbReference type="Proteomes" id="UP000054018"/>
    </source>
</evidence>
<organism evidence="2 3">
    <name type="scientific">Pisolithus microcarpus 441</name>
    <dbReference type="NCBI Taxonomy" id="765257"/>
    <lineage>
        <taxon>Eukaryota</taxon>
        <taxon>Fungi</taxon>
        <taxon>Dikarya</taxon>
        <taxon>Basidiomycota</taxon>
        <taxon>Agaricomycotina</taxon>
        <taxon>Agaricomycetes</taxon>
        <taxon>Agaricomycetidae</taxon>
        <taxon>Boletales</taxon>
        <taxon>Sclerodermatineae</taxon>
        <taxon>Pisolithaceae</taxon>
        <taxon>Pisolithus</taxon>
    </lineage>
</organism>
<evidence type="ECO:0000256" key="1">
    <source>
        <dbReference type="SAM" id="MobiDB-lite"/>
    </source>
</evidence>